<dbReference type="OrthoDB" id="9812787at2"/>
<dbReference type="PANTHER" id="PTHR13633">
    <property type="entry name" value="MITOCHONDRIAL TRANSCRIPTION RESCUE FACTOR 1"/>
    <property type="match status" value="1"/>
</dbReference>
<dbReference type="Pfam" id="PF01479">
    <property type="entry name" value="S4"/>
    <property type="match status" value="1"/>
</dbReference>
<dbReference type="InterPro" id="IPR048443">
    <property type="entry name" value="RqcP2_N"/>
</dbReference>
<dbReference type="PROSITE" id="PS50889">
    <property type="entry name" value="S4"/>
    <property type="match status" value="1"/>
</dbReference>
<dbReference type="RefSeq" id="WP_074566292.1">
    <property type="nucleotide sequence ID" value="NZ_FNGX01000001.1"/>
</dbReference>
<dbReference type="PANTHER" id="PTHR13633:SF3">
    <property type="entry name" value="MITOCHONDRIAL TRANSCRIPTION RESCUE FACTOR 1"/>
    <property type="match status" value="1"/>
</dbReference>
<dbReference type="AlphaFoldDB" id="A0A1G9J8F0"/>
<dbReference type="InterPro" id="IPR012677">
    <property type="entry name" value="Nucleotide-bd_a/b_plait_sf"/>
</dbReference>
<proteinExistence type="predicted"/>
<evidence type="ECO:0000256" key="1">
    <source>
        <dbReference type="PROSITE-ProRule" id="PRU00182"/>
    </source>
</evidence>
<dbReference type="InterPro" id="IPR002942">
    <property type="entry name" value="S4_RNA-bd"/>
</dbReference>
<dbReference type="Pfam" id="PF21278">
    <property type="entry name" value="YlmH_1st"/>
    <property type="match status" value="1"/>
</dbReference>
<dbReference type="Pfam" id="PF17774">
    <property type="entry name" value="YlmH_RBD"/>
    <property type="match status" value="1"/>
</dbReference>
<organism evidence="3 4">
    <name type="scientific">Streptococcus equinus</name>
    <name type="common">Streptococcus bovis</name>
    <dbReference type="NCBI Taxonomy" id="1335"/>
    <lineage>
        <taxon>Bacteria</taxon>
        <taxon>Bacillati</taxon>
        <taxon>Bacillota</taxon>
        <taxon>Bacilli</taxon>
        <taxon>Lactobacillales</taxon>
        <taxon>Streptococcaceae</taxon>
        <taxon>Streptococcus</taxon>
    </lineage>
</organism>
<evidence type="ECO:0000313" key="3">
    <source>
        <dbReference type="EMBL" id="SDL33857.1"/>
    </source>
</evidence>
<dbReference type="EMBL" id="FNGX01000001">
    <property type="protein sequence ID" value="SDL33857.1"/>
    <property type="molecule type" value="Genomic_DNA"/>
</dbReference>
<protein>
    <submittedName>
        <fullName evidence="3">RNA-binding protein YlmH, contains S4-like domain</fullName>
    </submittedName>
</protein>
<dbReference type="Gene3D" id="3.10.290.10">
    <property type="entry name" value="RNA-binding S4 domain"/>
    <property type="match status" value="1"/>
</dbReference>
<feature type="domain" description="RNA-binding S4" evidence="2">
    <location>
        <begin position="183"/>
        <end position="240"/>
    </location>
</feature>
<dbReference type="SMART" id="SM00363">
    <property type="entry name" value="S4"/>
    <property type="match status" value="1"/>
</dbReference>
<dbReference type="Gene3D" id="3.30.70.330">
    <property type="match status" value="1"/>
</dbReference>
<accession>A0A1G9J8F0</accession>
<dbReference type="Proteomes" id="UP000183162">
    <property type="component" value="Unassembled WGS sequence"/>
</dbReference>
<dbReference type="GO" id="GO:0003723">
    <property type="term" value="F:RNA binding"/>
    <property type="evidence" value="ECO:0007669"/>
    <property type="project" value="UniProtKB-KW"/>
</dbReference>
<dbReference type="InterPro" id="IPR036986">
    <property type="entry name" value="S4_RNA-bd_sf"/>
</dbReference>
<evidence type="ECO:0000259" key="2">
    <source>
        <dbReference type="SMART" id="SM00363"/>
    </source>
</evidence>
<reference evidence="3 4" key="1">
    <citation type="submission" date="2016-10" db="EMBL/GenBank/DDBJ databases">
        <authorList>
            <person name="de Groot N.N."/>
        </authorList>
    </citation>
    <scope>NUCLEOTIDE SEQUENCE [LARGE SCALE GENOMIC DNA]</scope>
    <source>
        <strain evidence="3 4">Sb09</strain>
    </source>
</reference>
<dbReference type="SUPFAM" id="SSF55174">
    <property type="entry name" value="Alpha-L RNA-binding motif"/>
    <property type="match status" value="1"/>
</dbReference>
<evidence type="ECO:0000313" key="4">
    <source>
        <dbReference type="Proteomes" id="UP000183162"/>
    </source>
</evidence>
<gene>
    <name evidence="3" type="ORF">SAMN05216400_0508</name>
</gene>
<name>A0A1G9J8F0_STREI</name>
<dbReference type="Gene3D" id="3.30.1370.160">
    <property type="match status" value="1"/>
</dbReference>
<sequence length="261" mass="29941">MKKDIYQHFRPDEYDFIEKIDDIAQRVEETYAYSLTDFLNPRQLEIARSVLGNRGLRYFISSDCYPAEYARLLVAPDYYELNLDDFELALLEVKYNSKFNQLTHAQIMGTLLNRLGIKRHIIGDILVESGYAQLLVTRNMVDYFRANVTKIAKASVNLKEVPLDNLIVGEKESQQLDIMVSSMRLDKVLATVLKLSRSQAIQLVNAEKVKLNYQSIDRPSEILQVGDLISVRGFGRFSILSENGLTKNGKIKLTVDKMIHK</sequence>
<keyword evidence="1" id="KW-0694">RNA-binding</keyword>
<dbReference type="InterPro" id="IPR040591">
    <property type="entry name" value="RqcP2_RBD"/>
</dbReference>
<dbReference type="CDD" id="cd00165">
    <property type="entry name" value="S4"/>
    <property type="match status" value="1"/>
</dbReference>